<dbReference type="Proteomes" id="UP000230002">
    <property type="component" value="Unassembled WGS sequence"/>
</dbReference>
<evidence type="ECO:0000256" key="8">
    <source>
        <dbReference type="PROSITE-ProRule" id="PRU00555"/>
    </source>
</evidence>
<sequence>MDVTSIPNPFYGLKAGTYQDTNETALALFDGSLDDQNDPLFPLLVKGRKVDVIIALDSSGETSNFKPNGQSLLATKIKVEMLPQGFMNFPTPFPNSPEEFVTLGLNTRPVFFGCDGASTATPTTSSRTFKFLLVWIPNNDPGNVTNFATSTLQLSTANQSVIFDHSYALASRGYVSAADSDASLAQADAQWGTCVACAAVERARARRGHRRTAACEACFARYCFMGAAMSSSVSDTGDKSSVSAQPASTGVVAGNLAANVETSTVGNGGGTVDVSTLERNSYIIMGLLGGGIVLLVGVVVMLVQSRRAQGDMRRLKKRGWRRGTIAGIGGENTETDVDSRLDTRHRR</sequence>
<evidence type="ECO:0000313" key="13">
    <source>
        <dbReference type="EMBL" id="PIL23569.1"/>
    </source>
</evidence>
<name>A0A2G8RPY4_9APHY</name>
<dbReference type="AlphaFoldDB" id="A0A2G8RPY4"/>
<evidence type="ECO:0000256" key="2">
    <source>
        <dbReference type="ARBA" id="ARBA00013274"/>
    </source>
</evidence>
<reference evidence="13 14" key="1">
    <citation type="journal article" date="2015" name="Sci. Rep.">
        <title>Chromosome-level genome map provides insights into diverse defense mechanisms in the medicinal fungus Ganoderma sinense.</title>
        <authorList>
            <person name="Zhu Y."/>
            <person name="Xu J."/>
            <person name="Sun C."/>
            <person name="Zhou S."/>
            <person name="Xu H."/>
            <person name="Nelson D.R."/>
            <person name="Qian J."/>
            <person name="Song J."/>
            <person name="Luo H."/>
            <person name="Xiang L."/>
            <person name="Li Y."/>
            <person name="Xu Z."/>
            <person name="Ji A."/>
            <person name="Wang L."/>
            <person name="Lu S."/>
            <person name="Hayward A."/>
            <person name="Sun W."/>
            <person name="Li X."/>
            <person name="Schwartz D.C."/>
            <person name="Wang Y."/>
            <person name="Chen S."/>
        </authorList>
    </citation>
    <scope>NUCLEOTIDE SEQUENCE [LARGE SCALE GENOMIC DNA]</scope>
    <source>
        <strain evidence="13 14">ZZ0214-1</strain>
    </source>
</reference>
<keyword evidence="11" id="KW-0812">Transmembrane</keyword>
<keyword evidence="6 8" id="KW-0443">Lipid metabolism</keyword>
<keyword evidence="11" id="KW-0472">Membrane</keyword>
<dbReference type="GO" id="GO:0004622">
    <property type="term" value="F:phosphatidylcholine lysophospholipase activity"/>
    <property type="evidence" value="ECO:0007669"/>
    <property type="project" value="UniProtKB-EC"/>
</dbReference>
<dbReference type="Pfam" id="PF01735">
    <property type="entry name" value="PLA2_B"/>
    <property type="match status" value="1"/>
</dbReference>
<keyword evidence="14" id="KW-1185">Reference proteome</keyword>
<evidence type="ECO:0000256" key="3">
    <source>
        <dbReference type="ARBA" id="ARBA00022729"/>
    </source>
</evidence>
<dbReference type="GO" id="GO:0004623">
    <property type="term" value="F:phospholipase A2 activity"/>
    <property type="evidence" value="ECO:0007669"/>
    <property type="project" value="TreeGrafter"/>
</dbReference>
<keyword evidence="7" id="KW-0325">Glycoprotein</keyword>
<feature type="domain" description="PLA2c" evidence="12">
    <location>
        <begin position="1"/>
        <end position="229"/>
    </location>
</feature>
<dbReference type="OrthoDB" id="4084751at2759"/>
<keyword evidence="3" id="KW-0732">Signal</keyword>
<evidence type="ECO:0000313" key="14">
    <source>
        <dbReference type="Proteomes" id="UP000230002"/>
    </source>
</evidence>
<feature type="transmembrane region" description="Helical" evidence="11">
    <location>
        <begin position="282"/>
        <end position="303"/>
    </location>
</feature>
<evidence type="ECO:0000256" key="10">
    <source>
        <dbReference type="SAM" id="MobiDB-lite"/>
    </source>
</evidence>
<dbReference type="SUPFAM" id="SSF52151">
    <property type="entry name" value="FabD/lysophospholipase-like"/>
    <property type="match status" value="1"/>
</dbReference>
<keyword evidence="11" id="KW-1133">Transmembrane helix</keyword>
<dbReference type="InterPro" id="IPR002642">
    <property type="entry name" value="LysoPLipase_cat_dom"/>
</dbReference>
<keyword evidence="4 8" id="KW-0378">Hydrolase</keyword>
<evidence type="ECO:0000256" key="11">
    <source>
        <dbReference type="SAM" id="Phobius"/>
    </source>
</evidence>
<dbReference type="PANTHER" id="PTHR10728">
    <property type="entry name" value="CYTOSOLIC PHOSPHOLIPASE A2"/>
    <property type="match status" value="1"/>
</dbReference>
<evidence type="ECO:0000259" key="12">
    <source>
        <dbReference type="PROSITE" id="PS51210"/>
    </source>
</evidence>
<keyword evidence="5 8" id="KW-0442">Lipid degradation</keyword>
<dbReference type="EMBL" id="AYKW01000068">
    <property type="protein sequence ID" value="PIL23569.1"/>
    <property type="molecule type" value="Genomic_DNA"/>
</dbReference>
<dbReference type="EC" id="3.1.1.5" evidence="2 9"/>
<feature type="compositionally biased region" description="Basic and acidic residues" evidence="10">
    <location>
        <begin position="337"/>
        <end position="347"/>
    </location>
</feature>
<protein>
    <recommendedName>
        <fullName evidence="2 9">Lysophospholipase</fullName>
        <ecNumber evidence="2 9">3.1.1.5</ecNumber>
    </recommendedName>
</protein>
<proteinExistence type="inferred from homology"/>
<evidence type="ECO:0000256" key="9">
    <source>
        <dbReference type="RuleBase" id="RU362103"/>
    </source>
</evidence>
<dbReference type="PROSITE" id="PS51210">
    <property type="entry name" value="PLA2C"/>
    <property type="match status" value="1"/>
</dbReference>
<comment type="catalytic activity">
    <reaction evidence="9">
        <text>a 1-acyl-sn-glycero-3-phosphocholine + H2O = sn-glycerol 3-phosphocholine + a fatty acid + H(+)</text>
        <dbReference type="Rhea" id="RHEA:15177"/>
        <dbReference type="ChEBI" id="CHEBI:15377"/>
        <dbReference type="ChEBI" id="CHEBI:15378"/>
        <dbReference type="ChEBI" id="CHEBI:16870"/>
        <dbReference type="ChEBI" id="CHEBI:28868"/>
        <dbReference type="ChEBI" id="CHEBI:58168"/>
        <dbReference type="EC" id="3.1.1.5"/>
    </reaction>
</comment>
<organism evidence="13 14">
    <name type="scientific">Ganoderma sinense ZZ0214-1</name>
    <dbReference type="NCBI Taxonomy" id="1077348"/>
    <lineage>
        <taxon>Eukaryota</taxon>
        <taxon>Fungi</taxon>
        <taxon>Dikarya</taxon>
        <taxon>Basidiomycota</taxon>
        <taxon>Agaricomycotina</taxon>
        <taxon>Agaricomycetes</taxon>
        <taxon>Polyporales</taxon>
        <taxon>Polyporaceae</taxon>
        <taxon>Ganoderma</taxon>
    </lineage>
</organism>
<dbReference type="GO" id="GO:0005829">
    <property type="term" value="C:cytosol"/>
    <property type="evidence" value="ECO:0007669"/>
    <property type="project" value="TreeGrafter"/>
</dbReference>
<accession>A0A2G8RPY4</accession>
<dbReference type="STRING" id="1077348.A0A2G8RPY4"/>
<evidence type="ECO:0000256" key="6">
    <source>
        <dbReference type="ARBA" id="ARBA00023098"/>
    </source>
</evidence>
<gene>
    <name evidence="13" type="ORF">GSI_14882</name>
</gene>
<evidence type="ECO:0000256" key="1">
    <source>
        <dbReference type="ARBA" id="ARBA00008780"/>
    </source>
</evidence>
<feature type="region of interest" description="Disordered" evidence="10">
    <location>
        <begin position="325"/>
        <end position="347"/>
    </location>
</feature>
<comment type="caution">
    <text evidence="13">The sequence shown here is derived from an EMBL/GenBank/DDBJ whole genome shotgun (WGS) entry which is preliminary data.</text>
</comment>
<comment type="similarity">
    <text evidence="1 9">Belongs to the lysophospholipase family.</text>
</comment>
<dbReference type="PANTHER" id="PTHR10728:SF33">
    <property type="entry name" value="LYSOPHOSPHOLIPASE 1-RELATED"/>
    <property type="match status" value="1"/>
</dbReference>
<evidence type="ECO:0000256" key="4">
    <source>
        <dbReference type="ARBA" id="ARBA00022801"/>
    </source>
</evidence>
<dbReference type="GO" id="GO:0046475">
    <property type="term" value="P:glycerophospholipid catabolic process"/>
    <property type="evidence" value="ECO:0007669"/>
    <property type="project" value="TreeGrafter"/>
</dbReference>
<evidence type="ECO:0000256" key="5">
    <source>
        <dbReference type="ARBA" id="ARBA00022963"/>
    </source>
</evidence>
<dbReference type="Gene3D" id="3.40.1090.10">
    <property type="entry name" value="Cytosolic phospholipase A2 catalytic domain"/>
    <property type="match status" value="1"/>
</dbReference>
<dbReference type="InterPro" id="IPR016035">
    <property type="entry name" value="Acyl_Trfase/lysoPLipase"/>
</dbReference>
<evidence type="ECO:0000256" key="7">
    <source>
        <dbReference type="ARBA" id="ARBA00023180"/>
    </source>
</evidence>